<dbReference type="EMBL" id="JBFXLS010000020">
    <property type="protein sequence ID" value="KAL2828387.1"/>
    <property type="molecule type" value="Genomic_DNA"/>
</dbReference>
<feature type="region of interest" description="Disordered" evidence="1">
    <location>
        <begin position="1"/>
        <end position="58"/>
    </location>
</feature>
<dbReference type="Gene3D" id="3.40.525.10">
    <property type="entry name" value="CRAL-TRIO lipid binding domain"/>
    <property type="match status" value="1"/>
</dbReference>
<dbReference type="Proteomes" id="UP001610335">
    <property type="component" value="Unassembled WGS sequence"/>
</dbReference>
<reference evidence="2 3" key="1">
    <citation type="submission" date="2024-07" db="EMBL/GenBank/DDBJ databases">
        <title>Section-level genome sequencing and comparative genomics of Aspergillus sections Usti and Cavernicolus.</title>
        <authorList>
            <consortium name="Lawrence Berkeley National Laboratory"/>
            <person name="Nybo J.L."/>
            <person name="Vesth T.C."/>
            <person name="Theobald S."/>
            <person name="Frisvad J.C."/>
            <person name="Larsen T.O."/>
            <person name="Kjaerboelling I."/>
            <person name="Rothschild-Mancinelli K."/>
            <person name="Lyhne E.K."/>
            <person name="Kogle M.E."/>
            <person name="Barry K."/>
            <person name="Clum A."/>
            <person name="Na H."/>
            <person name="Ledsgaard L."/>
            <person name="Lin J."/>
            <person name="Lipzen A."/>
            <person name="Kuo A."/>
            <person name="Riley R."/>
            <person name="Mondo S."/>
            <person name="LaButti K."/>
            <person name="Haridas S."/>
            <person name="Pangalinan J."/>
            <person name="Salamov A.A."/>
            <person name="Simmons B.A."/>
            <person name="Magnuson J.K."/>
            <person name="Chen J."/>
            <person name="Drula E."/>
            <person name="Henrissat B."/>
            <person name="Wiebenga A."/>
            <person name="Lubbers R.J."/>
            <person name="Gomes A.C."/>
            <person name="Makela M.R."/>
            <person name="Stajich J."/>
            <person name="Grigoriev I.V."/>
            <person name="Mortensen U.H."/>
            <person name="De vries R.P."/>
            <person name="Baker S.E."/>
            <person name="Andersen M.R."/>
        </authorList>
    </citation>
    <scope>NUCLEOTIDE SEQUENCE [LARGE SCALE GENOMIC DNA]</scope>
    <source>
        <strain evidence="2 3">CBS 600.67</strain>
    </source>
</reference>
<keyword evidence="3" id="KW-1185">Reference proteome</keyword>
<gene>
    <name evidence="2" type="ORF">BDW59DRAFT_143044</name>
</gene>
<feature type="compositionally biased region" description="Low complexity" evidence="1">
    <location>
        <begin position="18"/>
        <end position="30"/>
    </location>
</feature>
<evidence type="ECO:0000313" key="2">
    <source>
        <dbReference type="EMBL" id="KAL2828387.1"/>
    </source>
</evidence>
<evidence type="ECO:0000256" key="1">
    <source>
        <dbReference type="SAM" id="MobiDB-lite"/>
    </source>
</evidence>
<accession>A0ABR4INB5</accession>
<name>A0ABR4INB5_9EURO</name>
<feature type="compositionally biased region" description="Basic and acidic residues" evidence="1">
    <location>
        <begin position="1"/>
        <end position="16"/>
    </location>
</feature>
<protein>
    <submittedName>
        <fullName evidence="2">Uncharacterized protein</fullName>
    </submittedName>
</protein>
<proteinExistence type="predicted"/>
<comment type="caution">
    <text evidence="2">The sequence shown here is derived from an EMBL/GenBank/DDBJ whole genome shotgun (WGS) entry which is preliminary data.</text>
</comment>
<evidence type="ECO:0000313" key="3">
    <source>
        <dbReference type="Proteomes" id="UP001610335"/>
    </source>
</evidence>
<organism evidence="2 3">
    <name type="scientific">Aspergillus cavernicola</name>
    <dbReference type="NCBI Taxonomy" id="176166"/>
    <lineage>
        <taxon>Eukaryota</taxon>
        <taxon>Fungi</taxon>
        <taxon>Dikarya</taxon>
        <taxon>Ascomycota</taxon>
        <taxon>Pezizomycotina</taxon>
        <taxon>Eurotiomycetes</taxon>
        <taxon>Eurotiomycetidae</taxon>
        <taxon>Eurotiales</taxon>
        <taxon>Aspergillaceae</taxon>
        <taxon>Aspergillus</taxon>
        <taxon>Aspergillus subgen. Nidulantes</taxon>
    </lineage>
</organism>
<sequence length="138" mass="15277">MLRGVKKDVRPVDRSTRSPRPSSLCLSPSMSDKEKMEAYMSKTSSASALPPPSPLPPFSASRQISGPLVAFHALYENMLHFVLPLCSRLPGPHTEVPITASTHIIDMTGLTLKQFLDIKRYFRRAVVRSRAPVGYQIG</sequence>
<dbReference type="InterPro" id="IPR036865">
    <property type="entry name" value="CRAL-TRIO_dom_sf"/>
</dbReference>